<dbReference type="Proteomes" id="UP000283210">
    <property type="component" value="Chromosome 19"/>
</dbReference>
<dbReference type="EMBL" id="CM012455">
    <property type="protein sequence ID" value="RVE59278.1"/>
    <property type="molecule type" value="Genomic_DNA"/>
</dbReference>
<organism evidence="2 3">
    <name type="scientific">Oryzias javanicus</name>
    <name type="common">Javanese ricefish</name>
    <name type="synonym">Aplocheilus javanicus</name>
    <dbReference type="NCBI Taxonomy" id="123683"/>
    <lineage>
        <taxon>Eukaryota</taxon>
        <taxon>Metazoa</taxon>
        <taxon>Chordata</taxon>
        <taxon>Craniata</taxon>
        <taxon>Vertebrata</taxon>
        <taxon>Euteleostomi</taxon>
        <taxon>Actinopterygii</taxon>
        <taxon>Neopterygii</taxon>
        <taxon>Teleostei</taxon>
        <taxon>Neoteleostei</taxon>
        <taxon>Acanthomorphata</taxon>
        <taxon>Ovalentaria</taxon>
        <taxon>Atherinomorphae</taxon>
        <taxon>Beloniformes</taxon>
        <taxon>Adrianichthyidae</taxon>
        <taxon>Oryziinae</taxon>
        <taxon>Oryzias</taxon>
    </lineage>
</organism>
<protein>
    <submittedName>
        <fullName evidence="2">Uncharacterized protein</fullName>
    </submittedName>
</protein>
<reference evidence="2 3" key="1">
    <citation type="submission" date="2018-11" db="EMBL/GenBank/DDBJ databases">
        <authorList>
            <person name="Lopez-Roques C."/>
            <person name="Donnadieu C."/>
            <person name="Bouchez O."/>
            <person name="Klopp C."/>
            <person name="Cabau C."/>
            <person name="Zahm M."/>
        </authorList>
    </citation>
    <scope>NUCLEOTIDE SEQUENCE [LARGE SCALE GENOMIC DNA]</scope>
    <source>
        <strain evidence="2">RS831</strain>
        <tissue evidence="2">Whole body</tissue>
    </source>
</reference>
<feature type="compositionally biased region" description="Polar residues" evidence="1">
    <location>
        <begin position="53"/>
        <end position="64"/>
    </location>
</feature>
<reference evidence="2 3" key="2">
    <citation type="submission" date="2019-01" db="EMBL/GenBank/DDBJ databases">
        <title>A chromosome length genome reference of the Java medaka (oryzias javanicus).</title>
        <authorList>
            <person name="Herpin A."/>
            <person name="Takehana Y."/>
            <person name="Naruse K."/>
            <person name="Ansai S."/>
            <person name="Kawaguchi M."/>
        </authorList>
    </citation>
    <scope>NUCLEOTIDE SEQUENCE [LARGE SCALE GENOMIC DNA]</scope>
    <source>
        <strain evidence="2">RS831</strain>
        <tissue evidence="2">Whole body</tissue>
    </source>
</reference>
<name>A0A437C9K8_ORYJA</name>
<accession>A0A437C9K8</accession>
<feature type="compositionally biased region" description="Basic and acidic residues" evidence="1">
    <location>
        <begin position="1"/>
        <end position="38"/>
    </location>
</feature>
<feature type="compositionally biased region" description="Polar residues" evidence="1">
    <location>
        <begin position="93"/>
        <end position="104"/>
    </location>
</feature>
<evidence type="ECO:0000313" key="3">
    <source>
        <dbReference type="Proteomes" id="UP000283210"/>
    </source>
</evidence>
<evidence type="ECO:0000313" key="2">
    <source>
        <dbReference type="EMBL" id="RVE59278.1"/>
    </source>
</evidence>
<sequence length="193" mass="21060">MDYFPHVETKALLSEDKRNPEVYDVRQQRDGETDRPDDVQQLLVIKVEDPLEWSSSSDQQNQNPVLIKEELEDVDVVVVKSEELLSCDETEDPPSSSSGPQTRTGPEPDQNPDPAGGESGSSETDVSGGEWQDSGAEADPSSVGGNGSGPADGQEASSSQTGHQEEMDLQDWLELTRQTDCELKNQRVVSESN</sequence>
<feature type="region of interest" description="Disordered" evidence="1">
    <location>
        <begin position="1"/>
        <end position="170"/>
    </location>
</feature>
<dbReference type="AlphaFoldDB" id="A0A437C9K8"/>
<proteinExistence type="predicted"/>
<keyword evidence="3" id="KW-1185">Reference proteome</keyword>
<gene>
    <name evidence="2" type="ORF">OJAV_G00186660</name>
</gene>
<evidence type="ECO:0000256" key="1">
    <source>
        <dbReference type="SAM" id="MobiDB-lite"/>
    </source>
</evidence>